<keyword evidence="4 8" id="KW-1133">Transmembrane helix</keyword>
<evidence type="ECO:0000256" key="8">
    <source>
        <dbReference type="SAM" id="Phobius"/>
    </source>
</evidence>
<dbReference type="PANTHER" id="PTHR31158:SF1">
    <property type="entry name" value="DOXA1 FACTOR-RELATED"/>
    <property type="match status" value="1"/>
</dbReference>
<feature type="transmembrane region" description="Helical" evidence="8">
    <location>
        <begin position="62"/>
        <end position="82"/>
    </location>
</feature>
<evidence type="ECO:0000256" key="3">
    <source>
        <dbReference type="ARBA" id="ARBA00022692"/>
    </source>
</evidence>
<keyword evidence="3 8" id="KW-0812">Transmembrane</keyword>
<feature type="transmembrane region" description="Helical" evidence="8">
    <location>
        <begin position="209"/>
        <end position="231"/>
    </location>
</feature>
<accession>A0A210QBE9</accession>
<dbReference type="Pfam" id="PF10204">
    <property type="entry name" value="DuoxA"/>
    <property type="match status" value="1"/>
</dbReference>
<evidence type="ECO:0000256" key="2">
    <source>
        <dbReference type="ARBA" id="ARBA00009816"/>
    </source>
</evidence>
<feature type="compositionally biased region" description="Polar residues" evidence="7">
    <location>
        <begin position="362"/>
        <end position="376"/>
    </location>
</feature>
<organism evidence="9 10">
    <name type="scientific">Mizuhopecten yessoensis</name>
    <name type="common">Japanese scallop</name>
    <name type="synonym">Patinopecten yessoensis</name>
    <dbReference type="NCBI Taxonomy" id="6573"/>
    <lineage>
        <taxon>Eukaryota</taxon>
        <taxon>Metazoa</taxon>
        <taxon>Spiralia</taxon>
        <taxon>Lophotrochozoa</taxon>
        <taxon>Mollusca</taxon>
        <taxon>Bivalvia</taxon>
        <taxon>Autobranchia</taxon>
        <taxon>Pteriomorphia</taxon>
        <taxon>Pectinida</taxon>
        <taxon>Pectinoidea</taxon>
        <taxon>Pectinidae</taxon>
        <taxon>Mizuhopecten</taxon>
    </lineage>
</organism>
<evidence type="ECO:0000256" key="4">
    <source>
        <dbReference type="ARBA" id="ARBA00022989"/>
    </source>
</evidence>
<gene>
    <name evidence="9" type="ORF">KP79_PYT03771</name>
</gene>
<dbReference type="PANTHER" id="PTHR31158">
    <property type="entry name" value="DUAL OXIDASE 2"/>
    <property type="match status" value="1"/>
</dbReference>
<evidence type="ECO:0000313" key="9">
    <source>
        <dbReference type="EMBL" id="OWF46057.1"/>
    </source>
</evidence>
<dbReference type="AlphaFoldDB" id="A0A210QBE9"/>
<keyword evidence="5 8" id="KW-0472">Membrane</keyword>
<evidence type="ECO:0000256" key="6">
    <source>
        <dbReference type="ARBA" id="ARBA00023180"/>
    </source>
</evidence>
<dbReference type="GO" id="GO:0005789">
    <property type="term" value="C:endoplasmic reticulum membrane"/>
    <property type="evidence" value="ECO:0007669"/>
    <property type="project" value="InterPro"/>
</dbReference>
<feature type="transmembrane region" description="Helical" evidence="8">
    <location>
        <begin position="252"/>
        <end position="274"/>
    </location>
</feature>
<evidence type="ECO:0000256" key="1">
    <source>
        <dbReference type="ARBA" id="ARBA00004141"/>
    </source>
</evidence>
<feature type="region of interest" description="Disordered" evidence="7">
    <location>
        <begin position="350"/>
        <end position="378"/>
    </location>
</feature>
<evidence type="ECO:0000256" key="5">
    <source>
        <dbReference type="ARBA" id="ARBA00023136"/>
    </source>
</evidence>
<feature type="transmembrane region" description="Helical" evidence="8">
    <location>
        <begin position="29"/>
        <end position="50"/>
    </location>
</feature>
<name>A0A210QBE9_MIZYE</name>
<dbReference type="OrthoDB" id="10042652at2759"/>
<sequence>MSWFQAFRGEYGFTNYGEKRTAVTMDVSLAAVIYACALISLATLIAAAGIRGKERWYTLLRVLYSLAVGSTIILSIFGYCWMEGSSKVRAPYIYRSGAKIHGEVGVIIGLTKVNITLTGHFESGGGEVAYNEEIALDGVAVPSRELKACLLRGLPDPVIAVVEYLTTDQGGLRWGRGFTMAGYIAYILLWTSFSFWFLANIMLCSVVFYGAALYTLTGICMILSNISYHVLQPTRDMRMLCSDSDFAIKYGICFWAVFTVGVITTLVGLGIMLIDYFSPKCLATFFMIDSQCGDEQTDATTLKEQKSSSLTNFHQYQKNMRRHFSLPDIGVTNKGFDFGELNRSNPVFEEKDENEVVEKDSNSNNNKEIPKNSNANFHIGEDQIVIENETNRQKHNNLTVQDSTGENVVSSAL</sequence>
<dbReference type="STRING" id="6573.A0A210QBE9"/>
<comment type="subcellular location">
    <subcellularLocation>
        <location evidence="1">Membrane</location>
        <topology evidence="1">Multi-pass membrane protein</topology>
    </subcellularLocation>
</comment>
<dbReference type="InterPro" id="IPR018469">
    <property type="entry name" value="Dual_oxidase_maturation_fac"/>
</dbReference>
<dbReference type="GO" id="GO:0015031">
    <property type="term" value="P:protein transport"/>
    <property type="evidence" value="ECO:0007669"/>
    <property type="project" value="InterPro"/>
</dbReference>
<protein>
    <submittedName>
        <fullName evidence="9">Dual oxidase maturation factor 1</fullName>
    </submittedName>
</protein>
<evidence type="ECO:0000313" key="10">
    <source>
        <dbReference type="Proteomes" id="UP000242188"/>
    </source>
</evidence>
<keyword evidence="6" id="KW-0325">Glycoprotein</keyword>
<comment type="similarity">
    <text evidence="2">Belongs to the DUOXA family.</text>
</comment>
<dbReference type="Proteomes" id="UP000242188">
    <property type="component" value="Unassembled WGS sequence"/>
</dbReference>
<reference evidence="9 10" key="1">
    <citation type="journal article" date="2017" name="Nat. Ecol. Evol.">
        <title>Scallop genome provides insights into evolution of bilaterian karyotype and development.</title>
        <authorList>
            <person name="Wang S."/>
            <person name="Zhang J."/>
            <person name="Jiao W."/>
            <person name="Li J."/>
            <person name="Xun X."/>
            <person name="Sun Y."/>
            <person name="Guo X."/>
            <person name="Huan P."/>
            <person name="Dong B."/>
            <person name="Zhang L."/>
            <person name="Hu X."/>
            <person name="Sun X."/>
            <person name="Wang J."/>
            <person name="Zhao C."/>
            <person name="Wang Y."/>
            <person name="Wang D."/>
            <person name="Huang X."/>
            <person name="Wang R."/>
            <person name="Lv J."/>
            <person name="Li Y."/>
            <person name="Zhang Z."/>
            <person name="Liu B."/>
            <person name="Lu W."/>
            <person name="Hui Y."/>
            <person name="Liang J."/>
            <person name="Zhou Z."/>
            <person name="Hou R."/>
            <person name="Li X."/>
            <person name="Liu Y."/>
            <person name="Li H."/>
            <person name="Ning X."/>
            <person name="Lin Y."/>
            <person name="Zhao L."/>
            <person name="Xing Q."/>
            <person name="Dou J."/>
            <person name="Li Y."/>
            <person name="Mao J."/>
            <person name="Guo H."/>
            <person name="Dou H."/>
            <person name="Li T."/>
            <person name="Mu C."/>
            <person name="Jiang W."/>
            <person name="Fu Q."/>
            <person name="Fu X."/>
            <person name="Miao Y."/>
            <person name="Liu J."/>
            <person name="Yu Q."/>
            <person name="Li R."/>
            <person name="Liao H."/>
            <person name="Li X."/>
            <person name="Kong Y."/>
            <person name="Jiang Z."/>
            <person name="Chourrout D."/>
            <person name="Li R."/>
            <person name="Bao Z."/>
        </authorList>
    </citation>
    <scope>NUCLEOTIDE SEQUENCE [LARGE SCALE GENOMIC DNA]</scope>
    <source>
        <strain evidence="9 10">PY_sf001</strain>
    </source>
</reference>
<keyword evidence="10" id="KW-1185">Reference proteome</keyword>
<proteinExistence type="inferred from homology"/>
<feature type="transmembrane region" description="Helical" evidence="8">
    <location>
        <begin position="183"/>
        <end position="203"/>
    </location>
</feature>
<evidence type="ECO:0000256" key="7">
    <source>
        <dbReference type="SAM" id="MobiDB-lite"/>
    </source>
</evidence>
<comment type="caution">
    <text evidence="9">The sequence shown here is derived from an EMBL/GenBank/DDBJ whole genome shotgun (WGS) entry which is preliminary data.</text>
</comment>
<dbReference type="EMBL" id="NEDP02004288">
    <property type="protein sequence ID" value="OWF46057.1"/>
    <property type="molecule type" value="Genomic_DNA"/>
</dbReference>